<feature type="region of interest" description="Disordered" evidence="1">
    <location>
        <begin position="227"/>
        <end position="273"/>
    </location>
</feature>
<dbReference type="AlphaFoldDB" id="A0A835ZIX7"/>
<dbReference type="PANTHER" id="PTHR28670">
    <property type="entry name" value="UV-STIMULATED SCAFFOLD PROTEIN A"/>
    <property type="match status" value="1"/>
</dbReference>
<evidence type="ECO:0000256" key="1">
    <source>
        <dbReference type="SAM" id="MobiDB-lite"/>
    </source>
</evidence>
<protein>
    <recommendedName>
        <fullName evidence="4">VHS domain-containing protein</fullName>
    </recommendedName>
</protein>
<dbReference type="PANTHER" id="PTHR28670:SF1">
    <property type="entry name" value="UV-STIMULATED SCAFFOLD PROTEIN A"/>
    <property type="match status" value="1"/>
</dbReference>
<sequence length="848" mass="87663">MKRRRESKPKTPEDDYERLGTLIAQATKAKQAQQAPDPDVLRSIKLIARKHDTYAVAATGMALQKLGASVSDSRLCALLILEQLFPRSSTVRQAVVKDLRSLLILTVGHDHKKQIPGPPSAAAALRAKALQLLEVWAAAYGDRHKELRAAYRYFAESRRLSFPGATAQREEQARLAERRSARRQRLLHAHFVQNDASAQLPELEQVLTQVREGMSIVKPDIFAEFQDAGGGTPPDSAAAASAVTSAAAAPAAAPPPAAPPADAGGSDDEEDDVDWEAGDDAQAAALSINAPAPQRTVQQTIAEAGLGGLTYELEVAVPARAEVDLDEVRPVAEALLESRRLLELKFAPLLARWSATLAQVIEESEERGDGAGDRAAPRRIAMDVAAAKRRVDAAVHEVGLLDLGGGGGRGGGGLSREGGEKAKARSQPPTRRSVRIRPPPAEPIDASSQAAAVTVTAVLRTTTALVRAPGATADALAALQQQRRDAARREAARIAQQRAAAAARAAAARDARDALFGAYDAAAAAAAGVAEAPGRVRALAAAAAETGRGVGDAAERLARAPGELRASAQRKVADAQRAAAAAQRFPGEVAARAAAGAAAVMAAVEATRTAAAAVYVIALDAADVLSGRRAARRKEERARAAAAREAERAARAARTAAVGAALRRLWGLPREVMVAVFGPVYEYQQAQARIEAAKAAEARAAAAAASAPALLPPPILMASPVPLIDAVTAPARRYQAAQERIESAKARESAQRGAAAPPPPPPIGISAALDLAIAPLLGIAAAFARALFAPLLEYVLAQERIDAAKRLQTAPRAASASAAAVPGGGAAAAAAAGEGAEQAAAKEVVLSA</sequence>
<dbReference type="InterPro" id="IPR018610">
    <property type="entry name" value="UVSSA"/>
</dbReference>
<dbReference type="InterPro" id="IPR049408">
    <property type="entry name" value="UVSSA_N_a-solenoid_rpt"/>
</dbReference>
<feature type="region of interest" description="Disordered" evidence="1">
    <location>
        <begin position="738"/>
        <end position="759"/>
    </location>
</feature>
<accession>A0A835ZIX7</accession>
<dbReference type="Proteomes" id="UP000664859">
    <property type="component" value="Unassembled WGS sequence"/>
</dbReference>
<evidence type="ECO:0000313" key="3">
    <source>
        <dbReference type="Proteomes" id="UP000664859"/>
    </source>
</evidence>
<reference evidence="2" key="1">
    <citation type="submission" date="2021-02" db="EMBL/GenBank/DDBJ databases">
        <title>First Annotated Genome of the Yellow-green Alga Tribonema minus.</title>
        <authorList>
            <person name="Mahan K.M."/>
        </authorList>
    </citation>
    <scope>NUCLEOTIDE SEQUENCE</scope>
    <source>
        <strain evidence="2">UTEX B ZZ1240</strain>
    </source>
</reference>
<evidence type="ECO:0008006" key="4">
    <source>
        <dbReference type="Google" id="ProtNLM"/>
    </source>
</evidence>
<dbReference type="GO" id="GO:0005694">
    <property type="term" value="C:chromosome"/>
    <property type="evidence" value="ECO:0007669"/>
    <property type="project" value="TreeGrafter"/>
</dbReference>
<dbReference type="GO" id="GO:0000993">
    <property type="term" value="F:RNA polymerase II complex binding"/>
    <property type="evidence" value="ECO:0007669"/>
    <property type="project" value="TreeGrafter"/>
</dbReference>
<evidence type="ECO:0000313" key="2">
    <source>
        <dbReference type="EMBL" id="KAG5193012.1"/>
    </source>
</evidence>
<dbReference type="GO" id="GO:0009411">
    <property type="term" value="P:response to UV"/>
    <property type="evidence" value="ECO:0007669"/>
    <property type="project" value="InterPro"/>
</dbReference>
<dbReference type="GO" id="GO:0006283">
    <property type="term" value="P:transcription-coupled nucleotide-excision repair"/>
    <property type="evidence" value="ECO:0007669"/>
    <property type="project" value="TreeGrafter"/>
</dbReference>
<name>A0A835ZIX7_9STRA</name>
<dbReference type="EMBL" id="JAFCMP010000001">
    <property type="protein sequence ID" value="KAG5193012.1"/>
    <property type="molecule type" value="Genomic_DNA"/>
</dbReference>
<feature type="compositionally biased region" description="Low complexity" evidence="1">
    <location>
        <begin position="233"/>
        <end position="251"/>
    </location>
</feature>
<organism evidence="2 3">
    <name type="scientific">Tribonema minus</name>
    <dbReference type="NCBI Taxonomy" id="303371"/>
    <lineage>
        <taxon>Eukaryota</taxon>
        <taxon>Sar</taxon>
        <taxon>Stramenopiles</taxon>
        <taxon>Ochrophyta</taxon>
        <taxon>PX clade</taxon>
        <taxon>Xanthophyceae</taxon>
        <taxon>Tribonematales</taxon>
        <taxon>Tribonemataceae</taxon>
        <taxon>Tribonema</taxon>
    </lineage>
</organism>
<proteinExistence type="predicted"/>
<comment type="caution">
    <text evidence="2">The sequence shown here is derived from an EMBL/GenBank/DDBJ whole genome shotgun (WGS) entry which is preliminary data.</text>
</comment>
<dbReference type="Pfam" id="PF20867">
    <property type="entry name" value="UVSSA_N"/>
    <property type="match status" value="1"/>
</dbReference>
<feature type="region of interest" description="Disordered" evidence="1">
    <location>
        <begin position="406"/>
        <end position="448"/>
    </location>
</feature>
<keyword evidence="3" id="KW-1185">Reference proteome</keyword>
<dbReference type="OrthoDB" id="5594015at2759"/>
<feature type="compositionally biased region" description="Gly residues" evidence="1">
    <location>
        <begin position="406"/>
        <end position="416"/>
    </location>
</feature>
<feature type="compositionally biased region" description="Basic and acidic residues" evidence="1">
    <location>
        <begin position="739"/>
        <end position="750"/>
    </location>
</feature>
<gene>
    <name evidence="2" type="ORF">JKP88DRAFT_291662</name>
</gene>